<protein>
    <submittedName>
        <fullName evidence="2">Uncharacterized protein</fullName>
    </submittedName>
</protein>
<dbReference type="Proteomes" id="UP000823613">
    <property type="component" value="Unassembled WGS sequence"/>
</dbReference>
<accession>A0A9D9GY13</accession>
<evidence type="ECO:0000256" key="1">
    <source>
        <dbReference type="SAM" id="Coils"/>
    </source>
</evidence>
<dbReference type="AlphaFoldDB" id="A0A9D9GY13"/>
<dbReference type="EMBL" id="JADIMY010000118">
    <property type="protein sequence ID" value="MBO8428108.1"/>
    <property type="molecule type" value="Genomic_DNA"/>
</dbReference>
<organism evidence="2 3">
    <name type="scientific">Candidatus Onthovivens merdipullorum</name>
    <dbReference type="NCBI Taxonomy" id="2840889"/>
    <lineage>
        <taxon>Bacteria</taxon>
        <taxon>Bacillati</taxon>
        <taxon>Bacillota</taxon>
        <taxon>Bacilli</taxon>
        <taxon>Bacillales</taxon>
        <taxon>Candidatus Onthovivens</taxon>
    </lineage>
</organism>
<reference evidence="2" key="1">
    <citation type="submission" date="2020-10" db="EMBL/GenBank/DDBJ databases">
        <authorList>
            <person name="Gilroy R."/>
        </authorList>
    </citation>
    <scope>NUCLEOTIDE SEQUENCE</scope>
    <source>
        <strain evidence="2">11159</strain>
    </source>
</reference>
<reference evidence="2" key="2">
    <citation type="journal article" date="2021" name="PeerJ">
        <title>Extensive microbial diversity within the chicken gut microbiome revealed by metagenomics and culture.</title>
        <authorList>
            <person name="Gilroy R."/>
            <person name="Ravi A."/>
            <person name="Getino M."/>
            <person name="Pursley I."/>
            <person name="Horton D.L."/>
            <person name="Alikhan N.F."/>
            <person name="Baker D."/>
            <person name="Gharbi K."/>
            <person name="Hall N."/>
            <person name="Watson M."/>
            <person name="Adriaenssens E.M."/>
            <person name="Foster-Nyarko E."/>
            <person name="Jarju S."/>
            <person name="Secka A."/>
            <person name="Antonio M."/>
            <person name="Oren A."/>
            <person name="Chaudhuri R.R."/>
            <person name="La Ragione R."/>
            <person name="Hildebrand F."/>
            <person name="Pallen M.J."/>
        </authorList>
    </citation>
    <scope>NUCLEOTIDE SEQUENCE</scope>
    <source>
        <strain evidence="2">11159</strain>
    </source>
</reference>
<feature type="coiled-coil region" evidence="1">
    <location>
        <begin position="5"/>
        <end position="42"/>
    </location>
</feature>
<sequence>MKINIKNKESEYKKLVSEKEERKLKESNINSFIETLKDAESELVYNNNSAATEGL</sequence>
<evidence type="ECO:0000313" key="3">
    <source>
        <dbReference type="Proteomes" id="UP000823613"/>
    </source>
</evidence>
<comment type="caution">
    <text evidence="2">The sequence shown here is derived from an EMBL/GenBank/DDBJ whole genome shotgun (WGS) entry which is preliminary data.</text>
</comment>
<proteinExistence type="predicted"/>
<gene>
    <name evidence="2" type="ORF">IAC58_06170</name>
</gene>
<name>A0A9D9GY13_9BACL</name>
<keyword evidence="1" id="KW-0175">Coiled coil</keyword>
<evidence type="ECO:0000313" key="2">
    <source>
        <dbReference type="EMBL" id="MBO8428108.1"/>
    </source>
</evidence>